<evidence type="ECO:0000256" key="5">
    <source>
        <dbReference type="SAM" id="SignalP"/>
    </source>
</evidence>
<dbReference type="eggNOG" id="COG2010">
    <property type="taxonomic scope" value="Bacteria"/>
</dbReference>
<keyword evidence="5" id="KW-0732">Signal</keyword>
<feature type="domain" description="Rhodanese" evidence="6">
    <location>
        <begin position="259"/>
        <end position="350"/>
    </location>
</feature>
<reference evidence="8 9" key="1">
    <citation type="journal article" date="2011" name="J. Bacteriol.">
        <title>Complete genome sequence of the polycyclic aromatic hydrocarbon-degrading bacterium Alteromonas sp. strain SN2.</title>
        <authorList>
            <person name="Jin H.M."/>
            <person name="Jeong H."/>
            <person name="Moon E.J."/>
            <person name="Math R.K."/>
            <person name="Lee K."/>
            <person name="Kim H.J."/>
            <person name="Jeon C.O."/>
            <person name="Oh T.K."/>
            <person name="Kim J.F."/>
        </authorList>
    </citation>
    <scope>NUCLEOTIDE SEQUENCE [LARGE SCALE GENOMIC DNA]</scope>
    <source>
        <strain evidence="9">JCM 17741 / KACC 18427 / KCTC 11700BP / SN2</strain>
    </source>
</reference>
<keyword evidence="1 4" id="KW-0349">Heme</keyword>
<dbReference type="Pfam" id="PF13442">
    <property type="entry name" value="Cytochrome_CBB3"/>
    <property type="match status" value="2"/>
</dbReference>
<protein>
    <submittedName>
        <fullName evidence="8">Cytochrome c, diheme subunit of cytochrome bc complex peta</fullName>
    </submittedName>
</protein>
<name>F5Z892_ALTNA</name>
<sequence length="363" mass="40099">MCRFLLLGFTPLIVFYCIPSNADLSLTLNTDEMEKADAMYQQYCSLCHGKDREGYKADHAPSLKSKSMLSTAYPQLLFDSISWGRVNSAMDGYSHEAGGPLTDSDIILLIRWLAQKENVSPVELEQVSIKGDSSKGKALYASNCSSCHGQQGQGVTAPAIADQLFLSSATDSYIKHAIVHGREDTPMQSFKHLLGDEEINDLVAYLRSQASGWKPAPVELAEWPSPDEYVVNSRGDGPAFNLREGRYVPAMEVVKAIEEKKRMIVLDTRPGSAWQRIHIPGAVPMPYYRDKSRIAENLPNDGTWIVAYCACPHAASDSVVDHLRSLGYENTAVIDEGILKWIEMGLPVVAGKDKTDNVKRQSN</sequence>
<evidence type="ECO:0000259" key="7">
    <source>
        <dbReference type="PROSITE" id="PS51007"/>
    </source>
</evidence>
<keyword evidence="3 4" id="KW-0408">Iron</keyword>
<dbReference type="GO" id="GO:0020037">
    <property type="term" value="F:heme binding"/>
    <property type="evidence" value="ECO:0007669"/>
    <property type="project" value="InterPro"/>
</dbReference>
<dbReference type="GO" id="GO:0009055">
    <property type="term" value="F:electron transfer activity"/>
    <property type="evidence" value="ECO:0007669"/>
    <property type="project" value="InterPro"/>
</dbReference>
<dbReference type="Gene3D" id="1.10.760.10">
    <property type="entry name" value="Cytochrome c-like domain"/>
    <property type="match status" value="2"/>
</dbReference>
<dbReference type="InterPro" id="IPR009056">
    <property type="entry name" value="Cyt_c-like_dom"/>
</dbReference>
<organism evidence="8 9">
    <name type="scientific">Alteromonas naphthalenivorans</name>
    <dbReference type="NCBI Taxonomy" id="715451"/>
    <lineage>
        <taxon>Bacteria</taxon>
        <taxon>Pseudomonadati</taxon>
        <taxon>Pseudomonadota</taxon>
        <taxon>Gammaproteobacteria</taxon>
        <taxon>Alteromonadales</taxon>
        <taxon>Alteromonadaceae</taxon>
        <taxon>Alteromonas/Salinimonas group</taxon>
        <taxon>Alteromonas</taxon>
    </lineage>
</organism>
<dbReference type="SMART" id="SM00450">
    <property type="entry name" value="RHOD"/>
    <property type="match status" value="1"/>
</dbReference>
<evidence type="ECO:0000313" key="8">
    <source>
        <dbReference type="EMBL" id="AEF03285.1"/>
    </source>
</evidence>
<dbReference type="HOGENOM" id="CLU_775832_0_0_6"/>
<dbReference type="SUPFAM" id="SSF52821">
    <property type="entry name" value="Rhodanese/Cell cycle control phosphatase"/>
    <property type="match status" value="1"/>
</dbReference>
<dbReference type="PANTHER" id="PTHR33751">
    <property type="entry name" value="CBB3-TYPE CYTOCHROME C OXIDASE SUBUNIT FIXP"/>
    <property type="match status" value="1"/>
</dbReference>
<dbReference type="InterPro" id="IPR001763">
    <property type="entry name" value="Rhodanese-like_dom"/>
</dbReference>
<dbReference type="EMBL" id="CP002339">
    <property type="protein sequence ID" value="AEF03285.1"/>
    <property type="molecule type" value="Genomic_DNA"/>
</dbReference>
<feature type="signal peptide" evidence="5">
    <location>
        <begin position="1"/>
        <end position="22"/>
    </location>
</feature>
<keyword evidence="2 4" id="KW-0479">Metal-binding</keyword>
<keyword evidence="9" id="KW-1185">Reference proteome</keyword>
<dbReference type="Pfam" id="PF00581">
    <property type="entry name" value="Rhodanese"/>
    <property type="match status" value="1"/>
</dbReference>
<feature type="chain" id="PRO_5003330396" evidence="5">
    <location>
        <begin position="23"/>
        <end position="363"/>
    </location>
</feature>
<accession>F5Z892</accession>
<gene>
    <name evidence="8" type="ordered locus">ambt_08795</name>
</gene>
<dbReference type="SUPFAM" id="SSF46626">
    <property type="entry name" value="Cytochrome c"/>
    <property type="match status" value="2"/>
</dbReference>
<dbReference type="PANTHER" id="PTHR33751:SF1">
    <property type="entry name" value="CBB3-TYPE CYTOCHROME C OXIDASE SUBUNIT FIXP"/>
    <property type="match status" value="1"/>
</dbReference>
<dbReference type="AlphaFoldDB" id="F5Z892"/>
<dbReference type="KEGG" id="alt:ambt_08795"/>
<dbReference type="eggNOG" id="COG0607">
    <property type="taxonomic scope" value="Bacteria"/>
</dbReference>
<dbReference type="PROSITE" id="PS51007">
    <property type="entry name" value="CYTC"/>
    <property type="match status" value="2"/>
</dbReference>
<dbReference type="PROSITE" id="PS50206">
    <property type="entry name" value="RHODANESE_3"/>
    <property type="match status" value="1"/>
</dbReference>
<dbReference type="Proteomes" id="UP000000683">
    <property type="component" value="Chromosome"/>
</dbReference>
<feature type="domain" description="Cytochrome c" evidence="7">
    <location>
        <begin position="131"/>
        <end position="210"/>
    </location>
</feature>
<feature type="domain" description="Cytochrome c" evidence="7">
    <location>
        <begin position="31"/>
        <end position="117"/>
    </location>
</feature>
<proteinExistence type="predicted"/>
<evidence type="ECO:0000256" key="4">
    <source>
        <dbReference type="PROSITE-ProRule" id="PRU00433"/>
    </source>
</evidence>
<dbReference type="InterPro" id="IPR050597">
    <property type="entry name" value="Cytochrome_c_Oxidase_Subunit"/>
</dbReference>
<dbReference type="Gene3D" id="3.40.250.10">
    <property type="entry name" value="Rhodanese-like domain"/>
    <property type="match status" value="1"/>
</dbReference>
<evidence type="ECO:0000259" key="6">
    <source>
        <dbReference type="PROSITE" id="PS50206"/>
    </source>
</evidence>
<dbReference type="CDD" id="cd00158">
    <property type="entry name" value="RHOD"/>
    <property type="match status" value="1"/>
</dbReference>
<dbReference type="InterPro" id="IPR036909">
    <property type="entry name" value="Cyt_c-like_dom_sf"/>
</dbReference>
<evidence type="ECO:0000313" key="9">
    <source>
        <dbReference type="Proteomes" id="UP000000683"/>
    </source>
</evidence>
<dbReference type="InterPro" id="IPR036873">
    <property type="entry name" value="Rhodanese-like_dom_sf"/>
</dbReference>
<evidence type="ECO:0000256" key="2">
    <source>
        <dbReference type="ARBA" id="ARBA00022723"/>
    </source>
</evidence>
<evidence type="ECO:0000256" key="3">
    <source>
        <dbReference type="ARBA" id="ARBA00023004"/>
    </source>
</evidence>
<evidence type="ECO:0000256" key="1">
    <source>
        <dbReference type="ARBA" id="ARBA00022617"/>
    </source>
</evidence>
<dbReference type="GO" id="GO:0046872">
    <property type="term" value="F:metal ion binding"/>
    <property type="evidence" value="ECO:0007669"/>
    <property type="project" value="UniProtKB-KW"/>
</dbReference>